<reference evidence="2 3" key="1">
    <citation type="submission" date="2023-08" db="EMBL/GenBank/DDBJ databases">
        <title>Black Yeasts Isolated from many extreme environments.</title>
        <authorList>
            <person name="Coleine C."/>
            <person name="Stajich J.E."/>
            <person name="Selbmann L."/>
        </authorList>
    </citation>
    <scope>NUCLEOTIDE SEQUENCE [LARGE SCALE GENOMIC DNA]</scope>
    <source>
        <strain evidence="2 3">CCFEE 5910</strain>
    </source>
</reference>
<evidence type="ECO:0000313" key="3">
    <source>
        <dbReference type="Proteomes" id="UP001309876"/>
    </source>
</evidence>
<proteinExistence type="predicted"/>
<comment type="caution">
    <text evidence="2">The sequence shown here is derived from an EMBL/GenBank/DDBJ whole genome shotgun (WGS) entry which is preliminary data.</text>
</comment>
<dbReference type="AlphaFoldDB" id="A0AAN7SZ85"/>
<dbReference type="InterPro" id="IPR032710">
    <property type="entry name" value="NTF2-like_dom_sf"/>
</dbReference>
<feature type="compositionally biased region" description="Low complexity" evidence="1">
    <location>
        <begin position="45"/>
        <end position="63"/>
    </location>
</feature>
<dbReference type="PANTHER" id="PTHR34213">
    <property type="entry name" value="NUCLEAR TRANSPORT FACTOR 2 (NTF2) FAMILY PROTEIN"/>
    <property type="match status" value="1"/>
</dbReference>
<protein>
    <submittedName>
        <fullName evidence="2">Uncharacterized protein</fullName>
    </submittedName>
</protein>
<accession>A0AAN7SZ85</accession>
<keyword evidence="3" id="KW-1185">Reference proteome</keyword>
<evidence type="ECO:0000313" key="2">
    <source>
        <dbReference type="EMBL" id="KAK5085452.1"/>
    </source>
</evidence>
<gene>
    <name evidence="2" type="ORF">LTR05_004737</name>
</gene>
<name>A0AAN7SZ85_9EURO</name>
<sequence>MQSVRTHIPPTIFETFPRAISSTSSRSLPTSPPQSQTLRQFRSSPQTPQQQPQQQQQKPPQDQDVGGTSVMSTATSFSNYKISTTTVPTAPSVSLSDPQKIITGSILDLFTGRPSLRKLSLWTDDATYVDPLTTAQGRKQFEPQFYGLRTAYSNIERLNGRVTSGGNPIELDLKTRYTVKGVGASQTVDSKVKIFTEGEGEKMKIRRVEDRWNDDLPDSPIRNAMRNFNSVVKPTVVSVPKSIEEEEATS</sequence>
<organism evidence="2 3">
    <name type="scientific">Lithohypha guttulata</name>
    <dbReference type="NCBI Taxonomy" id="1690604"/>
    <lineage>
        <taxon>Eukaryota</taxon>
        <taxon>Fungi</taxon>
        <taxon>Dikarya</taxon>
        <taxon>Ascomycota</taxon>
        <taxon>Pezizomycotina</taxon>
        <taxon>Eurotiomycetes</taxon>
        <taxon>Chaetothyriomycetidae</taxon>
        <taxon>Chaetothyriales</taxon>
        <taxon>Trichomeriaceae</taxon>
        <taxon>Lithohypha</taxon>
    </lineage>
</organism>
<dbReference type="Proteomes" id="UP001309876">
    <property type="component" value="Unassembled WGS sequence"/>
</dbReference>
<dbReference type="EMBL" id="JAVRRJ010000004">
    <property type="protein sequence ID" value="KAK5085452.1"/>
    <property type="molecule type" value="Genomic_DNA"/>
</dbReference>
<feature type="compositionally biased region" description="Low complexity" evidence="1">
    <location>
        <begin position="21"/>
        <end position="38"/>
    </location>
</feature>
<dbReference type="SUPFAM" id="SSF54427">
    <property type="entry name" value="NTF2-like"/>
    <property type="match status" value="1"/>
</dbReference>
<evidence type="ECO:0000256" key="1">
    <source>
        <dbReference type="SAM" id="MobiDB-lite"/>
    </source>
</evidence>
<feature type="region of interest" description="Disordered" evidence="1">
    <location>
        <begin position="1"/>
        <end position="71"/>
    </location>
</feature>
<dbReference type="PANTHER" id="PTHR34213:SF2">
    <property type="entry name" value="NUCLEAR TRANSPORT FACTOR 2 (NTF2) FAMILY PROTEIN"/>
    <property type="match status" value="1"/>
</dbReference>